<dbReference type="AlphaFoldDB" id="A0A0G4LRV4"/>
<evidence type="ECO:0000313" key="2">
    <source>
        <dbReference type="EMBL" id="CRK24719.1"/>
    </source>
</evidence>
<feature type="region of interest" description="Disordered" evidence="1">
    <location>
        <begin position="1"/>
        <end position="24"/>
    </location>
</feature>
<proteinExistence type="predicted"/>
<evidence type="ECO:0000256" key="1">
    <source>
        <dbReference type="SAM" id="MobiDB-lite"/>
    </source>
</evidence>
<protein>
    <submittedName>
        <fullName evidence="2">Uncharacterized protein</fullName>
    </submittedName>
</protein>
<name>A0A0G4LRV4_VERLO</name>
<organism evidence="2 3">
    <name type="scientific">Verticillium longisporum</name>
    <name type="common">Verticillium dahliae var. longisporum</name>
    <dbReference type="NCBI Taxonomy" id="100787"/>
    <lineage>
        <taxon>Eukaryota</taxon>
        <taxon>Fungi</taxon>
        <taxon>Dikarya</taxon>
        <taxon>Ascomycota</taxon>
        <taxon>Pezizomycotina</taxon>
        <taxon>Sordariomycetes</taxon>
        <taxon>Hypocreomycetidae</taxon>
        <taxon>Glomerellales</taxon>
        <taxon>Plectosphaerellaceae</taxon>
        <taxon>Verticillium</taxon>
    </lineage>
</organism>
<gene>
    <name evidence="2" type="ORF">BN1723_013362</name>
</gene>
<accession>A0A0G4LRV4</accession>
<sequence>MPPLSAASASPRHLSPTLGTDCPTDPVFGLLQRSTKEGLPRPAEIDIDTSDGRMTSIATTKNIAS</sequence>
<evidence type="ECO:0000313" key="3">
    <source>
        <dbReference type="Proteomes" id="UP000045706"/>
    </source>
</evidence>
<dbReference type="Proteomes" id="UP000045706">
    <property type="component" value="Unassembled WGS sequence"/>
</dbReference>
<reference evidence="3" key="1">
    <citation type="submission" date="2015-05" db="EMBL/GenBank/DDBJ databases">
        <authorList>
            <person name="Fogelqvist Johan"/>
        </authorList>
    </citation>
    <scope>NUCLEOTIDE SEQUENCE [LARGE SCALE GENOMIC DNA]</scope>
</reference>
<dbReference type="EMBL" id="CVQI01016669">
    <property type="protein sequence ID" value="CRK24719.1"/>
    <property type="molecule type" value="Genomic_DNA"/>
</dbReference>